<protein>
    <recommendedName>
        <fullName evidence="9">Glycosyltransferase RgtA/B/C/D-like domain-containing protein</fullName>
    </recommendedName>
</protein>
<feature type="transmembrane region" description="Helical" evidence="8">
    <location>
        <begin position="609"/>
        <end position="627"/>
    </location>
</feature>
<dbReference type="InterPro" id="IPR038731">
    <property type="entry name" value="RgtA/B/C-like"/>
</dbReference>
<keyword evidence="7 8" id="KW-0472">Membrane</keyword>
<evidence type="ECO:0000256" key="7">
    <source>
        <dbReference type="ARBA" id="ARBA00023136"/>
    </source>
</evidence>
<evidence type="ECO:0000313" key="10">
    <source>
        <dbReference type="EMBL" id="ABY36833.1"/>
    </source>
</evidence>
<dbReference type="InterPro" id="IPR050297">
    <property type="entry name" value="LipidA_mod_glycosyltrf_83"/>
</dbReference>
<reference evidence="11" key="1">
    <citation type="journal article" date="2011" name="BMC Genomics">
        <title>Complete genome sequence of the filamentous anoxygenic phototrophic bacterium Chloroflexus aurantiacus.</title>
        <authorList>
            <person name="Tang K.H."/>
            <person name="Barry K."/>
            <person name="Chertkov O."/>
            <person name="Dalin E."/>
            <person name="Han C.S."/>
            <person name="Hauser L.J."/>
            <person name="Honchak B.M."/>
            <person name="Karbach L.E."/>
            <person name="Land M.L."/>
            <person name="Lapidus A."/>
            <person name="Larimer F.W."/>
            <person name="Mikhailova N."/>
            <person name="Pitluck S."/>
            <person name="Pierson B.K."/>
            <person name="Blankenship R.E."/>
        </authorList>
    </citation>
    <scope>NUCLEOTIDE SEQUENCE [LARGE SCALE GENOMIC DNA]</scope>
    <source>
        <strain evidence="11">ATCC 29366 / DSM 635 / J-10-fl</strain>
    </source>
</reference>
<dbReference type="PANTHER" id="PTHR33908">
    <property type="entry name" value="MANNOSYLTRANSFERASE YKCB-RELATED"/>
    <property type="match status" value="1"/>
</dbReference>
<feature type="transmembrane region" description="Helical" evidence="8">
    <location>
        <begin position="558"/>
        <end position="580"/>
    </location>
</feature>
<feature type="transmembrane region" description="Helical" evidence="8">
    <location>
        <begin position="242"/>
        <end position="269"/>
    </location>
</feature>
<feature type="transmembrane region" description="Helical" evidence="8">
    <location>
        <begin position="290"/>
        <end position="308"/>
    </location>
</feature>
<sequence>MAAHVQSVISKYLPALGWAVFAACVITLFTQVPLRREFDIGRNDAGIVQGFSDPEPIPATAQADAGVGRRVLPAAALRIPQAGAPATVTMRWLAPAGMPVVIAINDQPPIQLIAQGQWEEHDITVSSGWRKAIDLVVQITAPESPEQIVLDRVVVTVTPPVWPYPAQVGYALMVGALCGLLLQGRPRWQPALAVSVYGLVWWLFYRSSPYPLLYLPPIVVAGLLTIWLIWRWPSLVVRWPRWATPGLAGVMIILWMGALLPAMVAHVTLARPGVENDFRVFATRDTLETIFQADGFYNLGYPLLLWLVRPLTHDNPFLAARLISLLAGGVLIAGGYLLARSLLSPGLAFLAAGCLALSGIVVQYGLLVGSDMPFAALMTLAVAVTLHVHRRSHALLALIGGVFAGTAFLVRHPGLLLLPWGAVTLWYIAGRRPALLFGLGFVLAAAPQLVVNTLQTGQLLFNQQAKNIWLAVYANTDWGRWDEVPNSIGLFEVIGRDPLRFLTNWSRNVVGFIGAGAEDVSEFGRADQLRLLGWPANWLAIGGLVAAGWLAWQHRADRRWLTLLALIALYVAAIATAFILPRFFLPLTPLYAVAAAWAIAQLWTDQRHLVAAALIMVVLLSPGPMTATQAVLAAQPADEVAAVTLVQRSLPADGSRLVAAIPDRLPLAKYSAIAHLVHVRVSPTVTATELQALDADYLLWDNAQGPPPIPEPERRRIGDGRFTLYSLTAPATK</sequence>
<accession>A9WB40</accession>
<keyword evidence="2" id="KW-1003">Cell membrane</keyword>
<proteinExistence type="predicted"/>
<dbReference type="Pfam" id="PF13231">
    <property type="entry name" value="PMT_2"/>
    <property type="match status" value="1"/>
</dbReference>
<feature type="transmembrane region" description="Helical" evidence="8">
    <location>
        <begin position="12"/>
        <end position="32"/>
    </location>
</feature>
<dbReference type="HOGENOM" id="CLU_008807_0_0_0"/>
<evidence type="ECO:0000256" key="1">
    <source>
        <dbReference type="ARBA" id="ARBA00004651"/>
    </source>
</evidence>
<keyword evidence="5 8" id="KW-0812">Transmembrane</keyword>
<dbReference type="PANTHER" id="PTHR33908:SF11">
    <property type="entry name" value="MEMBRANE PROTEIN"/>
    <property type="match status" value="1"/>
</dbReference>
<dbReference type="STRING" id="324602.Caur_3650"/>
<dbReference type="EnsemblBacteria" id="ABY36833">
    <property type="protein sequence ID" value="ABY36833"/>
    <property type="gene ID" value="Caur_3650"/>
</dbReference>
<feature type="transmembrane region" description="Helical" evidence="8">
    <location>
        <begin position="320"/>
        <end position="339"/>
    </location>
</feature>
<dbReference type="AlphaFoldDB" id="A9WB40"/>
<dbReference type="Proteomes" id="UP000002008">
    <property type="component" value="Chromosome"/>
</dbReference>
<dbReference type="InParanoid" id="A9WB40"/>
<dbReference type="EMBL" id="CP000909">
    <property type="protein sequence ID" value="ABY36833.1"/>
    <property type="molecule type" value="Genomic_DNA"/>
</dbReference>
<feature type="transmembrane region" description="Helical" evidence="8">
    <location>
        <begin position="587"/>
        <end position="603"/>
    </location>
</feature>
<keyword evidence="4" id="KW-0808">Transferase</keyword>
<feature type="transmembrane region" description="Helical" evidence="8">
    <location>
        <begin position="346"/>
        <end position="366"/>
    </location>
</feature>
<dbReference type="PATRIC" id="fig|324602.8.peg.4104"/>
<feature type="transmembrane region" description="Helical" evidence="8">
    <location>
        <begin position="531"/>
        <end position="552"/>
    </location>
</feature>
<feature type="transmembrane region" description="Helical" evidence="8">
    <location>
        <begin position="434"/>
        <end position="454"/>
    </location>
</feature>
<evidence type="ECO:0000256" key="5">
    <source>
        <dbReference type="ARBA" id="ARBA00022692"/>
    </source>
</evidence>
<evidence type="ECO:0000259" key="9">
    <source>
        <dbReference type="Pfam" id="PF13231"/>
    </source>
</evidence>
<dbReference type="KEGG" id="cau:Caur_3650"/>
<evidence type="ECO:0000256" key="2">
    <source>
        <dbReference type="ARBA" id="ARBA00022475"/>
    </source>
</evidence>
<comment type="subcellular location">
    <subcellularLocation>
        <location evidence="1">Cell membrane</location>
        <topology evidence="1">Multi-pass membrane protein</topology>
    </subcellularLocation>
</comment>
<keyword evidence="11" id="KW-1185">Reference proteome</keyword>
<dbReference type="GO" id="GO:0005886">
    <property type="term" value="C:plasma membrane"/>
    <property type="evidence" value="ECO:0000318"/>
    <property type="project" value="GO_Central"/>
</dbReference>
<dbReference type="GO" id="GO:0009103">
    <property type="term" value="P:lipopolysaccharide biosynthetic process"/>
    <property type="evidence" value="ECO:0007669"/>
    <property type="project" value="UniProtKB-ARBA"/>
</dbReference>
<name>A9WB40_CHLAA</name>
<evidence type="ECO:0000256" key="8">
    <source>
        <dbReference type="SAM" id="Phobius"/>
    </source>
</evidence>
<gene>
    <name evidence="10" type="ordered locus">Caur_3650</name>
</gene>
<dbReference type="eggNOG" id="COG1807">
    <property type="taxonomic scope" value="Bacteria"/>
</dbReference>
<evidence type="ECO:0000313" key="11">
    <source>
        <dbReference type="Proteomes" id="UP000002008"/>
    </source>
</evidence>
<evidence type="ECO:0000256" key="6">
    <source>
        <dbReference type="ARBA" id="ARBA00022989"/>
    </source>
</evidence>
<dbReference type="GO" id="GO:0016763">
    <property type="term" value="F:pentosyltransferase activity"/>
    <property type="evidence" value="ECO:0000318"/>
    <property type="project" value="GO_Central"/>
</dbReference>
<feature type="domain" description="Glycosyltransferase RgtA/B/C/D-like" evidence="9">
    <location>
        <begin position="301"/>
        <end position="429"/>
    </location>
</feature>
<evidence type="ECO:0000256" key="4">
    <source>
        <dbReference type="ARBA" id="ARBA00022679"/>
    </source>
</evidence>
<feature type="transmembrane region" description="Helical" evidence="8">
    <location>
        <begin position="212"/>
        <end position="230"/>
    </location>
</feature>
<keyword evidence="6 8" id="KW-1133">Transmembrane helix</keyword>
<feature type="transmembrane region" description="Helical" evidence="8">
    <location>
        <begin position="188"/>
        <end position="205"/>
    </location>
</feature>
<organism evidence="10 11">
    <name type="scientific">Chloroflexus aurantiacus (strain ATCC 29366 / DSM 635 / J-10-fl)</name>
    <dbReference type="NCBI Taxonomy" id="324602"/>
    <lineage>
        <taxon>Bacteria</taxon>
        <taxon>Bacillati</taxon>
        <taxon>Chloroflexota</taxon>
        <taxon>Chloroflexia</taxon>
        <taxon>Chloroflexales</taxon>
        <taxon>Chloroflexineae</taxon>
        <taxon>Chloroflexaceae</taxon>
        <taxon>Chloroflexus</taxon>
    </lineage>
</organism>
<keyword evidence="3" id="KW-0328">Glycosyltransferase</keyword>
<evidence type="ECO:0000256" key="3">
    <source>
        <dbReference type="ARBA" id="ARBA00022676"/>
    </source>
</evidence>